<evidence type="ECO:0000313" key="3">
    <source>
        <dbReference type="Proteomes" id="UP000016625"/>
    </source>
</evidence>
<feature type="region of interest" description="Disordered" evidence="1">
    <location>
        <begin position="17"/>
        <end position="38"/>
    </location>
</feature>
<comment type="caution">
    <text evidence="2">The sequence shown here is derived from an EMBL/GenBank/DDBJ whole genome shotgun (WGS) entry which is preliminary data.</text>
</comment>
<accession>U2GZM6</accession>
<dbReference type="PATRIC" id="fig|1242965.3.peg.1351"/>
<evidence type="ECO:0000256" key="1">
    <source>
        <dbReference type="SAM" id="MobiDB-lite"/>
    </source>
</evidence>
<proteinExistence type="predicted"/>
<name>U2GZM6_9BACT</name>
<protein>
    <submittedName>
        <fullName evidence="2">Uncharacterized protein</fullName>
    </submittedName>
</protein>
<dbReference type="Proteomes" id="UP000016625">
    <property type="component" value="Unassembled WGS sequence"/>
</dbReference>
<gene>
    <name evidence="2" type="ORF">UNSW2_588</name>
</gene>
<evidence type="ECO:0000313" key="2">
    <source>
        <dbReference type="EMBL" id="ERJ31428.1"/>
    </source>
</evidence>
<organism evidence="2 3">
    <name type="scientific">Campylobacter concisus UNSW2</name>
    <dbReference type="NCBI Taxonomy" id="1242965"/>
    <lineage>
        <taxon>Bacteria</taxon>
        <taxon>Pseudomonadati</taxon>
        <taxon>Campylobacterota</taxon>
        <taxon>Epsilonproteobacteria</taxon>
        <taxon>Campylobacterales</taxon>
        <taxon>Campylobacteraceae</taxon>
        <taxon>Campylobacter</taxon>
    </lineage>
</organism>
<dbReference type="AlphaFoldDB" id="U2GZM6"/>
<reference evidence="2 3" key="1">
    <citation type="journal article" date="2013" name="BMC Genomics">
        <title>Comparative genomics of Campylobacter concisus isolates reveals genetic diversity and provides insights into disease association.</title>
        <authorList>
            <person name="Deshpande N.P."/>
            <person name="Kaakoush N.O."/>
            <person name="Wilkins M.R."/>
            <person name="Mitchell H.M."/>
        </authorList>
    </citation>
    <scope>NUCLEOTIDE SEQUENCE [LARGE SCALE GENOMIC DNA]</scope>
    <source>
        <strain evidence="2 3">UNSW2</strain>
    </source>
</reference>
<sequence length="38" mass="4350">MTISNILLRHTRNETSLRGNKAYEQKQATKHGLLNLKA</sequence>
<dbReference type="EMBL" id="ANNJ01000012">
    <property type="protein sequence ID" value="ERJ31428.1"/>
    <property type="molecule type" value="Genomic_DNA"/>
</dbReference>